<comment type="caution">
    <text evidence="1">The sequence shown here is derived from an EMBL/GenBank/DDBJ whole genome shotgun (WGS) entry which is preliminary data.</text>
</comment>
<dbReference type="AlphaFoldDB" id="A0A098YTP1"/>
<organism evidence="1 2">
    <name type="scientific">Hoylesella timonensis S9-PR14</name>
    <dbReference type="NCBI Taxonomy" id="1401062"/>
    <lineage>
        <taxon>Bacteria</taxon>
        <taxon>Pseudomonadati</taxon>
        <taxon>Bacteroidota</taxon>
        <taxon>Bacteroidia</taxon>
        <taxon>Bacteroidales</taxon>
        <taxon>Prevotellaceae</taxon>
        <taxon>Hoylesella</taxon>
    </lineage>
</organism>
<dbReference type="RefSeq" id="WP_036925879.1">
    <property type="nucleotide sequence ID" value="NZ_JRPQ01000016.1"/>
</dbReference>
<dbReference type="EMBL" id="JRPQ01000016">
    <property type="protein sequence ID" value="KGI23060.1"/>
    <property type="molecule type" value="Genomic_DNA"/>
</dbReference>
<sequence length="61" mass="6905">MHTSGQKALYPTFVNRGNNFLLDEGDPKLFIIKFHAKKSGKLNLKMRDGMLVDHNLGVSNF</sequence>
<proteinExistence type="predicted"/>
<reference evidence="1 2" key="1">
    <citation type="submission" date="2014-07" db="EMBL/GenBank/DDBJ databases">
        <authorList>
            <person name="McCorrison J."/>
            <person name="Sanka R."/>
            <person name="Torralba M."/>
            <person name="Gillis M."/>
            <person name="Haft D.H."/>
            <person name="Methe B."/>
            <person name="Sutton G."/>
            <person name="Nelson K.E."/>
        </authorList>
    </citation>
    <scope>NUCLEOTIDE SEQUENCE [LARGE SCALE GENOMIC DNA]</scope>
    <source>
        <strain evidence="1 2">S9-PR14</strain>
    </source>
</reference>
<dbReference type="OrthoDB" id="9993937at2"/>
<evidence type="ECO:0000313" key="2">
    <source>
        <dbReference type="Proteomes" id="UP000029723"/>
    </source>
</evidence>
<gene>
    <name evidence="1" type="ORF">HMPREF9304_00900</name>
</gene>
<name>A0A098YTP1_9BACT</name>
<dbReference type="Proteomes" id="UP000029723">
    <property type="component" value="Unassembled WGS sequence"/>
</dbReference>
<evidence type="ECO:0000313" key="1">
    <source>
        <dbReference type="EMBL" id="KGI23060.1"/>
    </source>
</evidence>
<protein>
    <submittedName>
        <fullName evidence="1">Uncharacterized protein</fullName>
    </submittedName>
</protein>
<accession>A0A098YTP1</accession>